<proteinExistence type="predicted"/>
<dbReference type="Proteomes" id="UP000821845">
    <property type="component" value="Chromosome 3"/>
</dbReference>
<comment type="caution">
    <text evidence="1">The sequence shown here is derived from an EMBL/GenBank/DDBJ whole genome shotgun (WGS) entry which is preliminary data.</text>
</comment>
<protein>
    <submittedName>
        <fullName evidence="1">Uncharacterized protein</fullName>
    </submittedName>
</protein>
<evidence type="ECO:0000313" key="1">
    <source>
        <dbReference type="EMBL" id="KAH6935797.1"/>
    </source>
</evidence>
<sequence length="138" mass="15216">MSPYVPLFVQVLAEWIILDRAAIDAFSDAPVNFVSACSTGGSPDDAKEFGLVKITVLAKLGTKLEQTGYVFSGITASPRTVTSCPWPGIRRPLQGSRTTTLPHRKSAVWEASRMSSRNLFWALWTGNSFWFTTCRQSV</sequence>
<organism evidence="1 2">
    <name type="scientific">Hyalomma asiaticum</name>
    <name type="common">Tick</name>
    <dbReference type="NCBI Taxonomy" id="266040"/>
    <lineage>
        <taxon>Eukaryota</taxon>
        <taxon>Metazoa</taxon>
        <taxon>Ecdysozoa</taxon>
        <taxon>Arthropoda</taxon>
        <taxon>Chelicerata</taxon>
        <taxon>Arachnida</taxon>
        <taxon>Acari</taxon>
        <taxon>Parasitiformes</taxon>
        <taxon>Ixodida</taxon>
        <taxon>Ixodoidea</taxon>
        <taxon>Ixodidae</taxon>
        <taxon>Hyalomminae</taxon>
        <taxon>Hyalomma</taxon>
    </lineage>
</organism>
<keyword evidence="2" id="KW-1185">Reference proteome</keyword>
<dbReference type="EMBL" id="CM023483">
    <property type="protein sequence ID" value="KAH6935797.1"/>
    <property type="molecule type" value="Genomic_DNA"/>
</dbReference>
<name>A0ACB7SRN3_HYAAI</name>
<evidence type="ECO:0000313" key="2">
    <source>
        <dbReference type="Proteomes" id="UP000821845"/>
    </source>
</evidence>
<accession>A0ACB7SRN3</accession>
<reference evidence="1" key="1">
    <citation type="submission" date="2020-05" db="EMBL/GenBank/DDBJ databases">
        <title>Large-scale comparative analyses of tick genomes elucidate their genetic diversity and vector capacities.</title>
        <authorList>
            <person name="Jia N."/>
            <person name="Wang J."/>
            <person name="Shi W."/>
            <person name="Du L."/>
            <person name="Sun Y."/>
            <person name="Zhan W."/>
            <person name="Jiang J."/>
            <person name="Wang Q."/>
            <person name="Zhang B."/>
            <person name="Ji P."/>
            <person name="Sakyi L.B."/>
            <person name="Cui X."/>
            <person name="Yuan T."/>
            <person name="Jiang B."/>
            <person name="Yang W."/>
            <person name="Lam T.T.-Y."/>
            <person name="Chang Q."/>
            <person name="Ding S."/>
            <person name="Wang X."/>
            <person name="Zhu J."/>
            <person name="Ruan X."/>
            <person name="Zhao L."/>
            <person name="Wei J."/>
            <person name="Que T."/>
            <person name="Du C."/>
            <person name="Cheng J."/>
            <person name="Dai P."/>
            <person name="Han X."/>
            <person name="Huang E."/>
            <person name="Gao Y."/>
            <person name="Liu J."/>
            <person name="Shao H."/>
            <person name="Ye R."/>
            <person name="Li L."/>
            <person name="Wei W."/>
            <person name="Wang X."/>
            <person name="Wang C."/>
            <person name="Yang T."/>
            <person name="Huo Q."/>
            <person name="Li W."/>
            <person name="Guo W."/>
            <person name="Chen H."/>
            <person name="Zhou L."/>
            <person name="Ni X."/>
            <person name="Tian J."/>
            <person name="Zhou Y."/>
            <person name="Sheng Y."/>
            <person name="Liu T."/>
            <person name="Pan Y."/>
            <person name="Xia L."/>
            <person name="Li J."/>
            <person name="Zhao F."/>
            <person name="Cao W."/>
        </authorList>
    </citation>
    <scope>NUCLEOTIDE SEQUENCE</scope>
    <source>
        <strain evidence="1">Hyas-2018</strain>
    </source>
</reference>
<gene>
    <name evidence="1" type="ORF">HPB50_010198</name>
</gene>